<dbReference type="InterPro" id="IPR018993">
    <property type="entry name" value="FOP_dimerisation-dom_N"/>
</dbReference>
<reference evidence="3 4" key="1">
    <citation type="submission" date="2023-09" db="EMBL/GenBank/DDBJ databases">
        <title>Pangenome analysis of Batrachochytrium dendrobatidis and related Chytrids.</title>
        <authorList>
            <person name="Yacoub M.N."/>
            <person name="Stajich J.E."/>
            <person name="James T.Y."/>
        </authorList>
    </citation>
    <scope>NUCLEOTIDE SEQUENCE [LARGE SCALE GENOMIC DNA]</scope>
    <source>
        <strain evidence="3 4">JEL0888</strain>
    </source>
</reference>
<feature type="domain" description="FGFR1 oncogene partner (FOP) N-terminal dimerisation" evidence="2">
    <location>
        <begin position="78"/>
        <end position="139"/>
    </location>
</feature>
<dbReference type="Pfam" id="PF09398">
    <property type="entry name" value="FOP_dimer"/>
    <property type="match status" value="1"/>
</dbReference>
<sequence length="246" mass="25864">METHVAAADVAALKDMVSGVLERRGAQLRSAVFGVLNDTDAAANPPPTLEAFAALAKTSHGAVSWLESAASRADAGGAGRLAVDLVREFLQFYALEQTLSVFNPESGSPDIRVERAELVVRAGIAQDPTPKRPVLVQLLESPGKLGLLSAETPAPSAPPVLPTSQPNERESNPARTPATIPLASAAPKPGAFSGISDEIEDIIDEEFDFDEAESDFITSDRSITPTRASEGLDVVEVVEAPQMEAK</sequence>
<dbReference type="Gene3D" id="1.20.960.40">
    <property type="match status" value="1"/>
</dbReference>
<feature type="region of interest" description="Disordered" evidence="1">
    <location>
        <begin position="146"/>
        <end position="191"/>
    </location>
</feature>
<dbReference type="PROSITE" id="PS50896">
    <property type="entry name" value="LISH"/>
    <property type="match status" value="1"/>
</dbReference>
<organism evidence="3 4">
    <name type="scientific">Polyrhizophydium stewartii</name>
    <dbReference type="NCBI Taxonomy" id="2732419"/>
    <lineage>
        <taxon>Eukaryota</taxon>
        <taxon>Fungi</taxon>
        <taxon>Fungi incertae sedis</taxon>
        <taxon>Chytridiomycota</taxon>
        <taxon>Chytridiomycota incertae sedis</taxon>
        <taxon>Chytridiomycetes</taxon>
        <taxon>Rhizophydiales</taxon>
        <taxon>Rhizophydiales incertae sedis</taxon>
        <taxon>Polyrhizophydium</taxon>
    </lineage>
</organism>
<evidence type="ECO:0000256" key="1">
    <source>
        <dbReference type="SAM" id="MobiDB-lite"/>
    </source>
</evidence>
<dbReference type="InterPro" id="IPR006594">
    <property type="entry name" value="LisH"/>
</dbReference>
<comment type="caution">
    <text evidence="3">The sequence shown here is derived from an EMBL/GenBank/DDBJ whole genome shotgun (WGS) entry which is preliminary data.</text>
</comment>
<gene>
    <name evidence="3" type="ORF">HK105_206082</name>
</gene>
<keyword evidence="4" id="KW-1185">Reference proteome</keyword>
<evidence type="ECO:0000313" key="4">
    <source>
        <dbReference type="Proteomes" id="UP001527925"/>
    </source>
</evidence>
<dbReference type="EMBL" id="JADGIZ020000034">
    <property type="protein sequence ID" value="KAL2914310.1"/>
    <property type="molecule type" value="Genomic_DNA"/>
</dbReference>
<name>A0ABR4N462_9FUNG</name>
<dbReference type="Proteomes" id="UP001527925">
    <property type="component" value="Unassembled WGS sequence"/>
</dbReference>
<evidence type="ECO:0000259" key="2">
    <source>
        <dbReference type="Pfam" id="PF09398"/>
    </source>
</evidence>
<accession>A0ABR4N462</accession>
<protein>
    <recommendedName>
        <fullName evidence="2">FGFR1 oncogene partner (FOP) N-terminal dimerisation domain-containing protein</fullName>
    </recommendedName>
</protein>
<proteinExistence type="predicted"/>
<evidence type="ECO:0000313" key="3">
    <source>
        <dbReference type="EMBL" id="KAL2914310.1"/>
    </source>
</evidence>